<dbReference type="Proteomes" id="UP001153148">
    <property type="component" value="Unassembled WGS sequence"/>
</dbReference>
<evidence type="ECO:0000313" key="1">
    <source>
        <dbReference type="EMBL" id="CAG2058737.1"/>
    </source>
</evidence>
<organism evidence="1 2">
    <name type="scientific">Timema podura</name>
    <name type="common">Walking stick</name>
    <dbReference type="NCBI Taxonomy" id="61482"/>
    <lineage>
        <taxon>Eukaryota</taxon>
        <taxon>Metazoa</taxon>
        <taxon>Ecdysozoa</taxon>
        <taxon>Arthropoda</taxon>
        <taxon>Hexapoda</taxon>
        <taxon>Insecta</taxon>
        <taxon>Pterygota</taxon>
        <taxon>Neoptera</taxon>
        <taxon>Polyneoptera</taxon>
        <taxon>Phasmatodea</taxon>
        <taxon>Timematodea</taxon>
        <taxon>Timematoidea</taxon>
        <taxon>Timematidae</taxon>
        <taxon>Timema</taxon>
    </lineage>
</organism>
<proteinExistence type="predicted"/>
<reference evidence="1" key="1">
    <citation type="submission" date="2021-03" db="EMBL/GenBank/DDBJ databases">
        <authorList>
            <person name="Tran Van P."/>
        </authorList>
    </citation>
    <scope>NUCLEOTIDE SEQUENCE</scope>
</reference>
<dbReference type="EMBL" id="CAJPIN010007885">
    <property type="protein sequence ID" value="CAG2058737.1"/>
    <property type="molecule type" value="Genomic_DNA"/>
</dbReference>
<evidence type="ECO:0000313" key="2">
    <source>
        <dbReference type="Proteomes" id="UP001153148"/>
    </source>
</evidence>
<gene>
    <name evidence="1" type="ORF">TPAB3V08_LOCUS5706</name>
</gene>
<comment type="caution">
    <text evidence="1">The sequence shown here is derived from an EMBL/GenBank/DDBJ whole genome shotgun (WGS) entry which is preliminary data.</text>
</comment>
<protein>
    <submittedName>
        <fullName evidence="1">Uncharacterized protein</fullName>
    </submittedName>
</protein>
<sequence>MVMTPTGSLRRDRITSPRHTGLFVSPHSPPPHPVTLSFPSSSTFGHFLANSSTPLYFFPPPAPLPNITMPVLKLRNLKHIARILGSPSAHSFRLSHYCSPLVAIFNLGWAHLSGAGGCESSEHGGGTVLDGASALHQALAGETFSEKERRLSEMILQLQMVREQLVSQQEQQSKAVRLHPPMALLLDKMMSKLLRVIGTNIQQLAHEVSHLRKTMGKSLRAMRP</sequence>
<accession>A0ABN7NWV0</accession>
<name>A0ABN7NWV0_TIMPD</name>
<keyword evidence="2" id="KW-1185">Reference proteome</keyword>